<keyword evidence="4" id="KW-1185">Reference proteome</keyword>
<dbReference type="GO" id="GO:0003729">
    <property type="term" value="F:mRNA binding"/>
    <property type="evidence" value="ECO:0007669"/>
    <property type="project" value="TreeGrafter"/>
</dbReference>
<dbReference type="PANTHER" id="PTHR31027">
    <property type="entry name" value="NUCLEAR SEGREGATION PROTEIN BFR1"/>
    <property type="match status" value="1"/>
</dbReference>
<dbReference type="PANTHER" id="PTHR31027:SF2">
    <property type="entry name" value="LEBERCILIN DOMAIN-CONTAINING PROTEIN"/>
    <property type="match status" value="1"/>
</dbReference>
<feature type="compositionally biased region" description="Basic and acidic residues" evidence="2">
    <location>
        <begin position="13"/>
        <end position="25"/>
    </location>
</feature>
<dbReference type="GO" id="GO:0008298">
    <property type="term" value="P:intracellular mRNA localization"/>
    <property type="evidence" value="ECO:0007669"/>
    <property type="project" value="TreeGrafter"/>
</dbReference>
<feature type="compositionally biased region" description="Basic and acidic residues" evidence="2">
    <location>
        <begin position="490"/>
        <end position="501"/>
    </location>
</feature>
<feature type="coiled-coil region" evidence="1">
    <location>
        <begin position="98"/>
        <end position="132"/>
    </location>
</feature>
<accession>A0AAV9I3D5</accession>
<dbReference type="AlphaFoldDB" id="A0AAV9I3D5"/>
<dbReference type="GO" id="GO:0005783">
    <property type="term" value="C:endoplasmic reticulum"/>
    <property type="evidence" value="ECO:0007669"/>
    <property type="project" value="TreeGrafter"/>
</dbReference>
<reference evidence="3 4" key="1">
    <citation type="submission" date="2022-07" db="EMBL/GenBank/DDBJ databases">
        <title>Genome-wide signatures of adaptation to extreme environments.</title>
        <authorList>
            <person name="Cho C.H."/>
            <person name="Yoon H.S."/>
        </authorList>
    </citation>
    <scope>NUCLEOTIDE SEQUENCE [LARGE SCALE GENOMIC DNA]</scope>
    <source>
        <strain evidence="3 4">108.79 E11</strain>
    </source>
</reference>
<feature type="compositionally biased region" description="Polar residues" evidence="2">
    <location>
        <begin position="1"/>
        <end position="12"/>
    </location>
</feature>
<evidence type="ECO:0000313" key="3">
    <source>
        <dbReference type="EMBL" id="KAK4522866.1"/>
    </source>
</evidence>
<sequence>MDNAVSTSQSQGMERKVLTPEERQEEIRKLEERKKELMQEITVVQQPSKEELETAVAAQRAIIDSALAQKEQKRLLQRQIYQKMEESKPEFLAAKAAYQEQVTELRKLKEERKQLTDKIQEIRKQLGEGQDQNKTPVSTGNAALDEKLKGFKSLEQLDKHIASLERRQATESLSLTEEKRIVSEISLLRNKGRGFLENMQKWEAERKATQEERKKQLEKLFAEKKALETRINETVKKLENLKQSKDDIRTKQENSIAKITEELSEVNLDDIQKQIDAANEEIRRLRQEYNQKLNQWYNYKKKAAELDRLNRHLRFQYRQYQRDLKRAEKEKELAEYGAPDPYEEEKTLCDNLIQYLQRLSRTQVDESKETKKDIHSIDLNGAKLIGKNASLFDNEMNATNIHKVKKTKKKGLNKDSAAVKNDLEKLPPHNMEYFLGFQKLNITPPVYMKDIQVTIELLKEKKSYYESAPEKEVEPAEDEELPPVVNSPKSEPDFVQDKEDFPEGLPIASNGYAYRAQQQASKPSFAEVMQSSSSLTDAVD</sequence>
<feature type="region of interest" description="Disordered" evidence="2">
    <location>
        <begin position="1"/>
        <end position="25"/>
    </location>
</feature>
<organism evidence="3 4">
    <name type="scientific">Galdieria yellowstonensis</name>
    <dbReference type="NCBI Taxonomy" id="3028027"/>
    <lineage>
        <taxon>Eukaryota</taxon>
        <taxon>Rhodophyta</taxon>
        <taxon>Bangiophyceae</taxon>
        <taxon>Galdieriales</taxon>
        <taxon>Galdieriaceae</taxon>
        <taxon>Galdieria</taxon>
    </lineage>
</organism>
<evidence type="ECO:0000256" key="1">
    <source>
        <dbReference type="SAM" id="Coils"/>
    </source>
</evidence>
<dbReference type="EMBL" id="JANCYU010000009">
    <property type="protein sequence ID" value="KAK4522866.1"/>
    <property type="molecule type" value="Genomic_DNA"/>
</dbReference>
<dbReference type="GO" id="GO:1990904">
    <property type="term" value="C:ribonucleoprotein complex"/>
    <property type="evidence" value="ECO:0007669"/>
    <property type="project" value="TreeGrafter"/>
</dbReference>
<evidence type="ECO:0000256" key="2">
    <source>
        <dbReference type="SAM" id="MobiDB-lite"/>
    </source>
</evidence>
<keyword evidence="1" id="KW-0175">Coiled coil</keyword>
<feature type="region of interest" description="Disordered" evidence="2">
    <location>
        <begin position="466"/>
        <end position="502"/>
    </location>
</feature>
<dbReference type="Proteomes" id="UP001300502">
    <property type="component" value="Unassembled WGS sequence"/>
</dbReference>
<dbReference type="GO" id="GO:0042175">
    <property type="term" value="C:nuclear outer membrane-endoplasmic reticulum membrane network"/>
    <property type="evidence" value="ECO:0007669"/>
    <property type="project" value="TreeGrafter"/>
</dbReference>
<name>A0AAV9I3D5_9RHOD</name>
<comment type="caution">
    <text evidence="3">The sequence shown here is derived from an EMBL/GenBank/DDBJ whole genome shotgun (WGS) entry which is preliminary data.</text>
</comment>
<feature type="coiled-coil region" evidence="1">
    <location>
        <begin position="199"/>
        <end position="337"/>
    </location>
</feature>
<gene>
    <name evidence="3" type="ORF">GAYE_PCTG32G0756</name>
</gene>
<proteinExistence type="predicted"/>
<evidence type="ECO:0000313" key="4">
    <source>
        <dbReference type="Proteomes" id="UP001300502"/>
    </source>
</evidence>
<dbReference type="InterPro" id="IPR039604">
    <property type="entry name" value="Bfr1"/>
</dbReference>
<protein>
    <submittedName>
        <fullName evidence="3">Uncharacterized protein</fullName>
    </submittedName>
</protein>